<dbReference type="AlphaFoldDB" id="A0A2U1PD26"/>
<dbReference type="OrthoDB" id="1686871at2759"/>
<reference evidence="1 2" key="1">
    <citation type="journal article" date="2018" name="Mol. Plant">
        <title>The genome of Artemisia annua provides insight into the evolution of Asteraceae family and artemisinin biosynthesis.</title>
        <authorList>
            <person name="Shen Q."/>
            <person name="Zhang L."/>
            <person name="Liao Z."/>
            <person name="Wang S."/>
            <person name="Yan T."/>
            <person name="Shi P."/>
            <person name="Liu M."/>
            <person name="Fu X."/>
            <person name="Pan Q."/>
            <person name="Wang Y."/>
            <person name="Lv Z."/>
            <person name="Lu X."/>
            <person name="Zhang F."/>
            <person name="Jiang W."/>
            <person name="Ma Y."/>
            <person name="Chen M."/>
            <person name="Hao X."/>
            <person name="Li L."/>
            <person name="Tang Y."/>
            <person name="Lv G."/>
            <person name="Zhou Y."/>
            <person name="Sun X."/>
            <person name="Brodelius P.E."/>
            <person name="Rose J.K.C."/>
            <person name="Tang K."/>
        </authorList>
    </citation>
    <scope>NUCLEOTIDE SEQUENCE [LARGE SCALE GENOMIC DNA]</scope>
    <source>
        <strain evidence="2">cv. Huhao1</strain>
        <tissue evidence="1">Leaf</tissue>
    </source>
</reference>
<dbReference type="Proteomes" id="UP000245207">
    <property type="component" value="Unassembled WGS sequence"/>
</dbReference>
<keyword evidence="1" id="KW-0808">Transferase</keyword>
<gene>
    <name evidence="1" type="ORF">CTI12_AA167120</name>
</gene>
<name>A0A2U1PD26_ARTAN</name>
<dbReference type="EMBL" id="PKPP01001323">
    <property type="protein sequence ID" value="PWA83637.1"/>
    <property type="molecule type" value="Genomic_DNA"/>
</dbReference>
<sequence>MRKEVIYMILRLVYAGHHLKLEIKDAFDIALKTIIHKVVKLRQDIIDDDMDEDFTEINSWKYALLEQGNYEGIHKWEPYL</sequence>
<evidence type="ECO:0000313" key="1">
    <source>
        <dbReference type="EMBL" id="PWA83637.1"/>
    </source>
</evidence>
<comment type="caution">
    <text evidence="1">The sequence shown here is derived from an EMBL/GenBank/DDBJ whole genome shotgun (WGS) entry which is preliminary data.</text>
</comment>
<organism evidence="1 2">
    <name type="scientific">Artemisia annua</name>
    <name type="common">Sweet wormwood</name>
    <dbReference type="NCBI Taxonomy" id="35608"/>
    <lineage>
        <taxon>Eukaryota</taxon>
        <taxon>Viridiplantae</taxon>
        <taxon>Streptophyta</taxon>
        <taxon>Embryophyta</taxon>
        <taxon>Tracheophyta</taxon>
        <taxon>Spermatophyta</taxon>
        <taxon>Magnoliopsida</taxon>
        <taxon>eudicotyledons</taxon>
        <taxon>Gunneridae</taxon>
        <taxon>Pentapetalae</taxon>
        <taxon>asterids</taxon>
        <taxon>campanulids</taxon>
        <taxon>Asterales</taxon>
        <taxon>Asteraceae</taxon>
        <taxon>Asteroideae</taxon>
        <taxon>Anthemideae</taxon>
        <taxon>Artemisiinae</taxon>
        <taxon>Artemisia</taxon>
    </lineage>
</organism>
<proteinExistence type="predicted"/>
<accession>A0A2U1PD26</accession>
<protein>
    <submittedName>
        <fullName evidence="1">Xyloglucan galactosyltransferase KATAMARI1</fullName>
    </submittedName>
</protein>
<keyword evidence="2" id="KW-1185">Reference proteome</keyword>
<keyword evidence="1" id="KW-0328">Glycosyltransferase</keyword>
<dbReference type="GO" id="GO:0016757">
    <property type="term" value="F:glycosyltransferase activity"/>
    <property type="evidence" value="ECO:0007669"/>
    <property type="project" value="UniProtKB-KW"/>
</dbReference>
<evidence type="ECO:0000313" key="2">
    <source>
        <dbReference type="Proteomes" id="UP000245207"/>
    </source>
</evidence>
<dbReference type="STRING" id="35608.A0A2U1PD26"/>